<dbReference type="AlphaFoldDB" id="A0A7I4YAP2"/>
<dbReference type="SMART" id="SM00355">
    <property type="entry name" value="ZnF_C2H2"/>
    <property type="match status" value="5"/>
</dbReference>
<keyword evidence="3" id="KW-1185">Reference proteome</keyword>
<dbReference type="PROSITE" id="PS00028">
    <property type="entry name" value="ZINC_FINGER_C2H2_1"/>
    <property type="match status" value="1"/>
</dbReference>
<sequence>MNGKKNESDANALQNAASMNDAPKNIGTGAKRPGRPRRLTRDQVLADSEECSVSDQLSKRPSRSARGSLPIDDDDAHYYPCPVPSCDYNSESRSARNYHLRVDHAGYAYQSTTHEIPGSSTSSNDRKNSNAYEVQKGSSVAKSSGIRTAVKVENEFDGTNEMSADISQENRSQLESMHGYHVPSSDAYSETDADCDIDLDDEDYELTQYRRDEHYSEVKYDSDFRPAPHMTRKRGRPRNPPGTEPAENSKVRVSDPNGKYRCYMPNCDWRGAYRSLRCDHMKWCHKDWVMPPRYILQRITKDGIYIDPKTFVPPFSCPIEGCQWRGSYRASRSQHIKSAHPDYVPPKKKAPIGGYVPDGKYVCHVPQCPWRGISRSTRASHMRKVHGGFSNPGYSTRQVACCDCTASFGSHKAFVDHMITAHRVGGLVHRDFNDIGEYEEWFNSVQEVFSITYVKRMGIKQGNEYQVLYLYCARSGGARPKHIPGRDYFPEFTKRRLTRRPTKCGRNCAAFLRIIHWIDGRLTVIGCVEHTGHRMGTALLRLSSNERVVLDEYLYVVDDKVPLDAMLDRIREIEGFTMDGFDVAERSIEDMTRYVMNENEFISLKVLFETSAFFKPESTFAVNLFDSEGRPLTEAISFGIMTSQMRELWATCSTRAACIEEVNLLISDFELHLFFVMVFDANDMPRCACVLISRNSDKVALLDKLRSVSSAPVDTVVTDCSPDWPALLDAYFGNEAYTADFQIAEWHLLSDWATRIDEMVSNRVDRFTILCALRRWTRATDPTLFEEIVIDIFEAFREMELNSLAQLVDNQLTDPDFAKRWTPLNRNPLTDHSNPVLEISCRMFRERFLNCELCARLDEYAGLLVDRIAEFNSLTFSEVYTLAPIEPPRHVPQMYEDIDPSQLLADGTVMSSPQRTVEIESHPSVSSKRVDGLLELSSKRMKMEGEEELGAYVVVGEEEVLDEVVEGAEAEQLVEEAVLSGALGDIDEGVSLLDPSADGGARDVEVTESRRKARLKRMMQILHEKVDLMADDETMELMETGLTQVVEQLKDPTLLMQRRRSSRLSKSLSQDSS</sequence>
<dbReference type="OMA" id="FLRIIHW"/>
<evidence type="ECO:0000313" key="3">
    <source>
        <dbReference type="Proteomes" id="UP000025227"/>
    </source>
</evidence>
<dbReference type="Proteomes" id="UP000025227">
    <property type="component" value="Unplaced"/>
</dbReference>
<dbReference type="PANTHER" id="PTHR33936">
    <property type="entry name" value="PROTEIN CBG17840"/>
    <property type="match status" value="1"/>
</dbReference>
<feature type="domain" description="C2H2-type" evidence="2">
    <location>
        <begin position="401"/>
        <end position="422"/>
    </location>
</feature>
<feature type="region of interest" description="Disordered" evidence="1">
    <location>
        <begin position="113"/>
        <end position="144"/>
    </location>
</feature>
<dbReference type="WBParaSite" id="HCON_00068150-00001">
    <property type="protein sequence ID" value="HCON_00068150-00001"/>
    <property type="gene ID" value="HCON_00068150"/>
</dbReference>
<dbReference type="PANTHER" id="PTHR33936:SF22">
    <property type="entry name" value="C2H2-TYPE DOMAIN-CONTAINING PROTEIN"/>
    <property type="match status" value="1"/>
</dbReference>
<reference evidence="4" key="1">
    <citation type="submission" date="2020-12" db="UniProtKB">
        <authorList>
            <consortium name="WormBaseParasite"/>
        </authorList>
    </citation>
    <scope>IDENTIFICATION</scope>
    <source>
        <strain evidence="4">MHco3</strain>
    </source>
</reference>
<feature type="compositionally biased region" description="Basic and acidic residues" evidence="1">
    <location>
        <begin position="217"/>
        <end position="226"/>
    </location>
</feature>
<accession>A0A7I4YAP2</accession>
<feature type="region of interest" description="Disordered" evidence="1">
    <location>
        <begin position="217"/>
        <end position="254"/>
    </location>
</feature>
<feature type="compositionally biased region" description="Polar residues" evidence="1">
    <location>
        <begin position="9"/>
        <end position="18"/>
    </location>
</feature>
<evidence type="ECO:0000259" key="2">
    <source>
        <dbReference type="PROSITE" id="PS00028"/>
    </source>
</evidence>
<name>A0A7I4YAP2_HAECO</name>
<organism evidence="3 4">
    <name type="scientific">Haemonchus contortus</name>
    <name type="common">Barber pole worm</name>
    <dbReference type="NCBI Taxonomy" id="6289"/>
    <lineage>
        <taxon>Eukaryota</taxon>
        <taxon>Metazoa</taxon>
        <taxon>Ecdysozoa</taxon>
        <taxon>Nematoda</taxon>
        <taxon>Chromadorea</taxon>
        <taxon>Rhabditida</taxon>
        <taxon>Rhabditina</taxon>
        <taxon>Rhabditomorpha</taxon>
        <taxon>Strongyloidea</taxon>
        <taxon>Trichostrongylidae</taxon>
        <taxon>Haemonchus</taxon>
    </lineage>
</organism>
<protein>
    <submittedName>
        <fullName evidence="4">C2H2-type domain-containing protein</fullName>
    </submittedName>
</protein>
<dbReference type="InterPro" id="IPR052797">
    <property type="entry name" value="RegFact_GeneExpr_CellDeath"/>
</dbReference>
<evidence type="ECO:0000256" key="1">
    <source>
        <dbReference type="SAM" id="MobiDB-lite"/>
    </source>
</evidence>
<feature type="region of interest" description="Disordered" evidence="1">
    <location>
        <begin position="1"/>
        <end position="76"/>
    </location>
</feature>
<evidence type="ECO:0000313" key="4">
    <source>
        <dbReference type="WBParaSite" id="HCON_00068150-00001"/>
    </source>
</evidence>
<dbReference type="OrthoDB" id="5807141at2759"/>
<proteinExistence type="predicted"/>
<dbReference type="InterPro" id="IPR013087">
    <property type="entry name" value="Znf_C2H2_type"/>
</dbReference>